<dbReference type="EMBL" id="CP060695">
    <property type="protein sequence ID" value="QNM84383.1"/>
    <property type="molecule type" value="Genomic_DNA"/>
</dbReference>
<sequence>MKYTTTTSVLERGILTSAYKQDINRNIRIERSKSLSGIKSLIMNQSNLESQTGTILRVSLFAIAIIMISF</sequence>
<evidence type="ECO:0000313" key="2">
    <source>
        <dbReference type="Proteomes" id="UP000515808"/>
    </source>
</evidence>
<protein>
    <submittedName>
        <fullName evidence="1">Uncharacterized protein</fullName>
    </submittedName>
</protein>
<organism evidence="1 2">
    <name type="scientific">Polaribacter pectinis</name>
    <dbReference type="NCBI Taxonomy" id="2738844"/>
    <lineage>
        <taxon>Bacteria</taxon>
        <taxon>Pseudomonadati</taxon>
        <taxon>Bacteroidota</taxon>
        <taxon>Flavobacteriia</taxon>
        <taxon>Flavobacteriales</taxon>
        <taxon>Flavobacteriaceae</taxon>
    </lineage>
</organism>
<proteinExistence type="predicted"/>
<dbReference type="AlphaFoldDB" id="A0A7G9L6Y4"/>
<dbReference type="RefSeq" id="WP_187481325.1">
    <property type="nucleotide sequence ID" value="NZ_CP060695.1"/>
</dbReference>
<accession>A0A7G9L6Y4</accession>
<name>A0A7G9L6Y4_9FLAO</name>
<dbReference type="Proteomes" id="UP000515808">
    <property type="component" value="Chromosome"/>
</dbReference>
<keyword evidence="2" id="KW-1185">Reference proteome</keyword>
<dbReference type="KEGG" id="ppec:H9W90_09195"/>
<evidence type="ECO:0000313" key="1">
    <source>
        <dbReference type="EMBL" id="QNM84383.1"/>
    </source>
</evidence>
<reference evidence="1 2" key="1">
    <citation type="submission" date="2020-08" db="EMBL/GenBank/DDBJ databases">
        <title>Polaribacter sp. L12M9 isolated from gut of the Korean scallop.</title>
        <authorList>
            <person name="Jeong Y.S."/>
        </authorList>
    </citation>
    <scope>NUCLEOTIDE SEQUENCE [LARGE SCALE GENOMIC DNA]</scope>
    <source>
        <strain evidence="1 2">L12M9</strain>
    </source>
</reference>
<gene>
    <name evidence="1" type="ORF">H9W90_09195</name>
</gene>